<reference evidence="5 6" key="1">
    <citation type="submission" date="2021-03" db="EMBL/GenBank/DDBJ databases">
        <title>Sequencing the genomes of 1000 actinobacteria strains.</title>
        <authorList>
            <person name="Klenk H.-P."/>
        </authorList>
    </citation>
    <scope>NUCLEOTIDE SEQUENCE [LARGE SCALE GENOMIC DNA]</scope>
    <source>
        <strain evidence="5 6">DSM 44506</strain>
    </source>
</reference>
<dbReference type="InterPro" id="IPR029058">
    <property type="entry name" value="AB_hydrolase_fold"/>
</dbReference>
<evidence type="ECO:0000256" key="3">
    <source>
        <dbReference type="ARBA" id="ARBA00022801"/>
    </source>
</evidence>
<dbReference type="Proteomes" id="UP001519305">
    <property type="component" value="Unassembled WGS sequence"/>
</dbReference>
<dbReference type="Gene3D" id="3.40.50.1820">
    <property type="entry name" value="alpha/beta hydrolase"/>
    <property type="match status" value="1"/>
</dbReference>
<sequence length="365" mass="37173">MNIRGVHRRGHQRVHRRVTAALAATAIAVGGLGVGVGPASAVTPPTIPYEPPALDDGGVRSPMIPPSAWSGIEHGIGRLAGKDLGLDALDDRECTAITAIHVPGTGETNDQRDPDVPHGRVVSGLGHDLAAEFGDDVRNLYLPYTSDAFLTASYAESAPRGQEALTRLVDAVAAACPTTGLVFTGYSQGADIVGGWADDALAGRTDAAGVPLVDRVVAVALFGNPRRGADVAVAHGTAAADSTGILGPREGTWGVLGDRIFDSCNDGDLWCDSTPGMREIAPAVMSASFAPKDAAAARAVIEDAVGSGALADPEIREALGALLEFLIDGSSDHLQYEAELDGAPSARAEAAAFLGAKIGPAVASA</sequence>
<name>A0ABS4U8N2_9CORY</name>
<keyword evidence="3" id="KW-0378">Hydrolase</keyword>
<keyword evidence="4" id="KW-1015">Disulfide bond</keyword>
<proteinExistence type="inferred from homology"/>
<evidence type="ECO:0000313" key="6">
    <source>
        <dbReference type="Proteomes" id="UP001519305"/>
    </source>
</evidence>
<organism evidence="5 6">
    <name type="scientific">Corynebacterium freneyi</name>
    <dbReference type="NCBI Taxonomy" id="134034"/>
    <lineage>
        <taxon>Bacteria</taxon>
        <taxon>Bacillati</taxon>
        <taxon>Actinomycetota</taxon>
        <taxon>Actinomycetes</taxon>
        <taxon>Mycobacteriales</taxon>
        <taxon>Corynebacteriaceae</taxon>
        <taxon>Corynebacterium</taxon>
    </lineage>
</organism>
<dbReference type="PANTHER" id="PTHR33630">
    <property type="entry name" value="CUTINASE RV1984C-RELATED-RELATED"/>
    <property type="match status" value="1"/>
</dbReference>
<evidence type="ECO:0000256" key="4">
    <source>
        <dbReference type="ARBA" id="ARBA00023157"/>
    </source>
</evidence>
<protein>
    <recommendedName>
        <fullName evidence="7">Cutinase</fullName>
    </recommendedName>
</protein>
<dbReference type="RefSeq" id="WP_209653537.1">
    <property type="nucleotide sequence ID" value="NZ_CP047357.1"/>
</dbReference>
<evidence type="ECO:0000313" key="5">
    <source>
        <dbReference type="EMBL" id="MBP2333012.1"/>
    </source>
</evidence>
<evidence type="ECO:0000256" key="2">
    <source>
        <dbReference type="ARBA" id="ARBA00022487"/>
    </source>
</evidence>
<dbReference type="EMBL" id="JAGINY010000001">
    <property type="protein sequence ID" value="MBP2333012.1"/>
    <property type="molecule type" value="Genomic_DNA"/>
</dbReference>
<dbReference type="InterPro" id="IPR000675">
    <property type="entry name" value="Cutinase/axe"/>
</dbReference>
<gene>
    <name evidence="5" type="ORF">JOF33_001711</name>
</gene>
<dbReference type="Pfam" id="PF01083">
    <property type="entry name" value="Cutinase"/>
    <property type="match status" value="1"/>
</dbReference>
<comment type="caution">
    <text evidence="5">The sequence shown here is derived from an EMBL/GenBank/DDBJ whole genome shotgun (WGS) entry which is preliminary data.</text>
</comment>
<evidence type="ECO:0000256" key="1">
    <source>
        <dbReference type="ARBA" id="ARBA00007534"/>
    </source>
</evidence>
<comment type="similarity">
    <text evidence="1">Belongs to the cutinase family.</text>
</comment>
<keyword evidence="2" id="KW-0719">Serine esterase</keyword>
<accession>A0ABS4U8N2</accession>
<keyword evidence="6" id="KW-1185">Reference proteome</keyword>
<dbReference type="SMART" id="SM01110">
    <property type="entry name" value="Cutinase"/>
    <property type="match status" value="1"/>
</dbReference>
<evidence type="ECO:0008006" key="7">
    <source>
        <dbReference type="Google" id="ProtNLM"/>
    </source>
</evidence>
<dbReference type="PANTHER" id="PTHR33630:SF9">
    <property type="entry name" value="CUTINASE 4"/>
    <property type="match status" value="1"/>
</dbReference>
<dbReference type="SUPFAM" id="SSF53474">
    <property type="entry name" value="alpha/beta-Hydrolases"/>
    <property type="match status" value="1"/>
</dbReference>